<feature type="chain" id="PRO_5012709472" evidence="3">
    <location>
        <begin position="19"/>
        <end position="572"/>
    </location>
</feature>
<evidence type="ECO:0000256" key="2">
    <source>
        <dbReference type="SAM" id="MobiDB-lite"/>
    </source>
</evidence>
<feature type="coiled-coil region" evidence="1">
    <location>
        <begin position="527"/>
        <end position="554"/>
    </location>
</feature>
<dbReference type="AlphaFoldDB" id="A0A1W0E5M4"/>
<dbReference type="OrthoDB" id="2201062at2759"/>
<sequence>MDKLVMLPLTIFMVNIRASAPVANECPVECRIEYTAGCPENCTTLNDILTNKNSKDDYSPMDIADVIRKTYENAENNKANYTGIPSPVLDENGNLKKDPLDNTPNTKSNYSPSNNALIPSAFNPIDPNNSNPSQNSSNGNESYNPGGIGDNLLPPSTNPNDLNNWMPNGPKTPTHNDPHNILDTAPTGNVPSNPAPPVSRTQIPIATQPVIVRTAVQTVVSYVPQVTTVTHTSPPVVIEKPPKTETLVKSVTSTQPPVYVRIPPQTYVQTLPARTVTSYKHDTITQVKTFVQPVELPRETLTSYAPVVTKTEEKRVTSVVQLPPCTKTILSTVTLPATTVFVVKTRAVPTEMNIHLADSTVSPSVQAYVPITPGTSQVSLPNMTYVNTSNGVVPVFSVSGKNINEPFMLDVKELEGFCRDNSKNKLCMTVNNSGCVPSKINICYGNMLKSSYNQPVPISKNVKNIACEKGNVKLCEVSLNKTPSSKISNAVSNFYKNMNGKNRSLLKESDENPTISSKSNVGSIGLLSKLKSLLKKKEDKSKLLETDIGEAYNEKAGNKVLLLSDILNKEEN</sequence>
<feature type="signal peptide" evidence="3">
    <location>
        <begin position="1"/>
        <end position="18"/>
    </location>
</feature>
<reference evidence="4 5" key="1">
    <citation type="journal article" date="2017" name="Environ. Microbiol.">
        <title>Decay of the glycolytic pathway and adaptation to intranuclear parasitism within Enterocytozoonidae microsporidia.</title>
        <authorList>
            <person name="Wiredu Boakye D."/>
            <person name="Jaroenlak P."/>
            <person name="Prachumwat A."/>
            <person name="Williams T.A."/>
            <person name="Bateman K.S."/>
            <person name="Itsathitphaisarn O."/>
            <person name="Sritunyalucksana K."/>
            <person name="Paszkiewicz K.H."/>
            <person name="Moore K.A."/>
            <person name="Stentiford G.D."/>
            <person name="Williams B.A."/>
        </authorList>
    </citation>
    <scope>NUCLEOTIDE SEQUENCE [LARGE SCALE GENOMIC DNA]</scope>
    <source>
        <strain evidence="4 5">TH1</strain>
    </source>
</reference>
<organism evidence="4 5">
    <name type="scientific">Ecytonucleospora hepatopenaei</name>
    <dbReference type="NCBI Taxonomy" id="646526"/>
    <lineage>
        <taxon>Eukaryota</taxon>
        <taxon>Fungi</taxon>
        <taxon>Fungi incertae sedis</taxon>
        <taxon>Microsporidia</taxon>
        <taxon>Enterocytozoonidae</taxon>
        <taxon>Ecytonucleospora</taxon>
    </lineage>
</organism>
<dbReference type="EMBL" id="MNPJ01000019">
    <property type="protein sequence ID" value="OQS54492.1"/>
    <property type="molecule type" value="Genomic_DNA"/>
</dbReference>
<keyword evidence="1" id="KW-0175">Coiled coil</keyword>
<evidence type="ECO:0000256" key="1">
    <source>
        <dbReference type="SAM" id="Coils"/>
    </source>
</evidence>
<dbReference type="Proteomes" id="UP000192758">
    <property type="component" value="Unassembled WGS sequence"/>
</dbReference>
<proteinExistence type="predicted"/>
<evidence type="ECO:0000313" key="4">
    <source>
        <dbReference type="EMBL" id="OQS54492.1"/>
    </source>
</evidence>
<feature type="compositionally biased region" description="Polar residues" evidence="2">
    <location>
        <begin position="102"/>
        <end position="117"/>
    </location>
</feature>
<accession>A0A1W0E5M4</accession>
<gene>
    <name evidence="4" type="ORF">EHP00_2126</name>
</gene>
<evidence type="ECO:0000313" key="5">
    <source>
        <dbReference type="Proteomes" id="UP000192758"/>
    </source>
</evidence>
<name>A0A1W0E5M4_9MICR</name>
<protein>
    <submittedName>
        <fullName evidence="4">Uncharacterized protein</fullName>
    </submittedName>
</protein>
<feature type="region of interest" description="Disordered" evidence="2">
    <location>
        <begin position="77"/>
        <end position="181"/>
    </location>
</feature>
<feature type="compositionally biased region" description="Polar residues" evidence="2">
    <location>
        <begin position="154"/>
        <end position="173"/>
    </location>
</feature>
<evidence type="ECO:0000256" key="3">
    <source>
        <dbReference type="SAM" id="SignalP"/>
    </source>
</evidence>
<keyword evidence="5" id="KW-1185">Reference proteome</keyword>
<feature type="compositionally biased region" description="Low complexity" evidence="2">
    <location>
        <begin position="123"/>
        <end position="142"/>
    </location>
</feature>
<dbReference type="VEuPathDB" id="MicrosporidiaDB:EHP00_2126"/>
<keyword evidence="3" id="KW-0732">Signal</keyword>
<comment type="caution">
    <text evidence="4">The sequence shown here is derived from an EMBL/GenBank/DDBJ whole genome shotgun (WGS) entry which is preliminary data.</text>
</comment>